<dbReference type="InterPro" id="IPR006143">
    <property type="entry name" value="RND_pump_MFP"/>
</dbReference>
<dbReference type="Gene3D" id="2.40.30.170">
    <property type="match status" value="1"/>
</dbReference>
<dbReference type="Gene3D" id="2.40.420.20">
    <property type="match status" value="1"/>
</dbReference>
<dbReference type="SUPFAM" id="SSF111369">
    <property type="entry name" value="HlyD-like secretion proteins"/>
    <property type="match status" value="1"/>
</dbReference>
<dbReference type="GO" id="GO:0015562">
    <property type="term" value="F:efflux transmembrane transporter activity"/>
    <property type="evidence" value="ECO:0007669"/>
    <property type="project" value="TreeGrafter"/>
</dbReference>
<dbReference type="NCBIfam" id="TIGR01730">
    <property type="entry name" value="RND_mfp"/>
    <property type="match status" value="1"/>
</dbReference>
<dbReference type="PANTHER" id="PTHR30469">
    <property type="entry name" value="MULTIDRUG RESISTANCE PROTEIN MDTA"/>
    <property type="match status" value="1"/>
</dbReference>
<dbReference type="Proteomes" id="UP001319080">
    <property type="component" value="Unassembled WGS sequence"/>
</dbReference>
<comment type="caution">
    <text evidence="2">The sequence shown here is derived from an EMBL/GenBank/DDBJ whole genome shotgun (WGS) entry which is preliminary data.</text>
</comment>
<proteinExistence type="inferred from homology"/>
<evidence type="ECO:0000313" key="3">
    <source>
        <dbReference type="Proteomes" id="UP001319080"/>
    </source>
</evidence>
<dbReference type="Gene3D" id="1.10.287.470">
    <property type="entry name" value="Helix hairpin bin"/>
    <property type="match status" value="1"/>
</dbReference>
<reference evidence="2 3" key="1">
    <citation type="submission" date="2021-05" db="EMBL/GenBank/DDBJ databases">
        <title>A Polyphasic approach of four new species of the genus Ohtaekwangia: Ohtaekwangia histidinii sp. nov., Ohtaekwangia cretensis sp. nov., Ohtaekwangia indiensis sp. nov., Ohtaekwangia reichenbachii sp. nov. from diverse environment.</title>
        <authorList>
            <person name="Octaviana S."/>
        </authorList>
    </citation>
    <scope>NUCLEOTIDE SEQUENCE [LARGE SCALE GENOMIC DNA]</scope>
    <source>
        <strain evidence="2 3">PWU5</strain>
    </source>
</reference>
<protein>
    <submittedName>
        <fullName evidence="2">Efflux RND transporter periplasmic adaptor subunit</fullName>
    </submittedName>
</protein>
<accession>A0AAP2E1M1</accession>
<dbReference type="RefSeq" id="WP_254085561.1">
    <property type="nucleotide sequence ID" value="NZ_JAHESE010000018.1"/>
</dbReference>
<comment type="similarity">
    <text evidence="1">Belongs to the membrane fusion protein (MFP) (TC 8.A.1) family.</text>
</comment>
<dbReference type="Gene3D" id="2.40.50.100">
    <property type="match status" value="1"/>
</dbReference>
<evidence type="ECO:0000313" key="2">
    <source>
        <dbReference type="EMBL" id="MBT1709982.1"/>
    </source>
</evidence>
<name>A0AAP2E1M1_9BACT</name>
<evidence type="ECO:0000256" key="1">
    <source>
        <dbReference type="ARBA" id="ARBA00009477"/>
    </source>
</evidence>
<dbReference type="EMBL" id="JAHESE010000018">
    <property type="protein sequence ID" value="MBT1709982.1"/>
    <property type="molecule type" value="Genomic_DNA"/>
</dbReference>
<dbReference type="AlphaFoldDB" id="A0AAP2E1M1"/>
<organism evidence="2 3">
    <name type="scientific">Dawidia cretensis</name>
    <dbReference type="NCBI Taxonomy" id="2782350"/>
    <lineage>
        <taxon>Bacteria</taxon>
        <taxon>Pseudomonadati</taxon>
        <taxon>Bacteroidota</taxon>
        <taxon>Cytophagia</taxon>
        <taxon>Cytophagales</taxon>
        <taxon>Chryseotaleaceae</taxon>
        <taxon>Dawidia</taxon>
    </lineage>
</organism>
<dbReference type="GO" id="GO:1990281">
    <property type="term" value="C:efflux pump complex"/>
    <property type="evidence" value="ECO:0007669"/>
    <property type="project" value="TreeGrafter"/>
</dbReference>
<sequence length="318" mass="34898">MLVDTAVLRKGTFQAQLVSNGSLTASQKSDLNFHMGGYVTQILVQNGAFVTVGQRLALLDDFSYRQEVMRAETNLKKATVELKDLLIGYAGNAYDSSAIPPNIHEAARIRSGYDDALRDLKTARVNLAGTVVTAPFNGRVANVAFTRFTTVPAGAQFCTLIDDGEFFVEFYLMESEIGTIRLGDRIRVAPLSVDTEYTGNIREINPVVNEDGLILVKGSIKNKGHLLDGMHVKVFVEKSILGQWVVPKSAIVLRQNQEVLFRYVNGRALWTYVRIMSENNASYAIIPDPDKGGTIVEGDIIITAGNINLSHESSVDAR</sequence>
<keyword evidence="3" id="KW-1185">Reference proteome</keyword>
<gene>
    <name evidence="2" type="ORF">KK062_17180</name>
</gene>